<dbReference type="Pfam" id="PF07690">
    <property type="entry name" value="MFS_1"/>
    <property type="match status" value="1"/>
</dbReference>
<feature type="transmembrane region" description="Helical" evidence="6">
    <location>
        <begin position="169"/>
        <end position="188"/>
    </location>
</feature>
<feature type="domain" description="Major facilitator superfamily (MFS) profile" evidence="7">
    <location>
        <begin position="102"/>
        <end position="510"/>
    </location>
</feature>
<keyword evidence="5 6" id="KW-0472">Membrane</keyword>
<name>A0A163MIM8_ABSGL</name>
<dbReference type="PANTHER" id="PTHR43791">
    <property type="entry name" value="PERMEASE-RELATED"/>
    <property type="match status" value="1"/>
</dbReference>
<feature type="transmembrane region" description="Helical" evidence="6">
    <location>
        <begin position="424"/>
        <end position="446"/>
    </location>
</feature>
<dbReference type="AlphaFoldDB" id="A0A163MIM8"/>
<dbReference type="InParanoid" id="A0A163MIM8"/>
<organism evidence="8">
    <name type="scientific">Absidia glauca</name>
    <name type="common">Pin mould</name>
    <dbReference type="NCBI Taxonomy" id="4829"/>
    <lineage>
        <taxon>Eukaryota</taxon>
        <taxon>Fungi</taxon>
        <taxon>Fungi incertae sedis</taxon>
        <taxon>Mucoromycota</taxon>
        <taxon>Mucoromycotina</taxon>
        <taxon>Mucoromycetes</taxon>
        <taxon>Mucorales</taxon>
        <taxon>Cunninghamellaceae</taxon>
        <taxon>Absidia</taxon>
    </lineage>
</organism>
<dbReference type="GO" id="GO:0022857">
    <property type="term" value="F:transmembrane transporter activity"/>
    <property type="evidence" value="ECO:0007669"/>
    <property type="project" value="InterPro"/>
</dbReference>
<dbReference type="FunCoup" id="A0A163MIM8">
    <property type="interactions" value="99"/>
</dbReference>
<evidence type="ECO:0000256" key="4">
    <source>
        <dbReference type="ARBA" id="ARBA00022989"/>
    </source>
</evidence>
<dbReference type="GO" id="GO:0016020">
    <property type="term" value="C:membrane"/>
    <property type="evidence" value="ECO:0007669"/>
    <property type="project" value="UniProtKB-SubCell"/>
</dbReference>
<evidence type="ECO:0000256" key="1">
    <source>
        <dbReference type="ARBA" id="ARBA00004141"/>
    </source>
</evidence>
<dbReference type="PROSITE" id="PS50850">
    <property type="entry name" value="MFS"/>
    <property type="match status" value="1"/>
</dbReference>
<protein>
    <recommendedName>
        <fullName evidence="7">Major facilitator superfamily (MFS) profile domain-containing protein</fullName>
    </recommendedName>
</protein>
<reference evidence="8" key="1">
    <citation type="submission" date="2016-04" db="EMBL/GenBank/DDBJ databases">
        <authorList>
            <person name="Evans L.H."/>
            <person name="Alamgir A."/>
            <person name="Owens N."/>
            <person name="Weber N.D."/>
            <person name="Virtaneva K."/>
            <person name="Barbian K."/>
            <person name="Babar A."/>
            <person name="Rosenke K."/>
        </authorList>
    </citation>
    <scope>NUCLEOTIDE SEQUENCE [LARGE SCALE GENOMIC DNA]</scope>
    <source>
        <strain evidence="8">CBS 101.48</strain>
    </source>
</reference>
<keyword evidence="2" id="KW-0813">Transport</keyword>
<comment type="subcellular location">
    <subcellularLocation>
        <location evidence="1">Membrane</location>
        <topology evidence="1">Multi-pass membrane protein</topology>
    </subcellularLocation>
</comment>
<dbReference type="EMBL" id="LT554468">
    <property type="protein sequence ID" value="SAM05359.1"/>
    <property type="molecule type" value="Genomic_DNA"/>
</dbReference>
<gene>
    <name evidence="8" type="primary">ABSGL_11234.1 scaffold 12295</name>
</gene>
<feature type="transmembrane region" description="Helical" evidence="6">
    <location>
        <begin position="261"/>
        <end position="284"/>
    </location>
</feature>
<dbReference type="InterPro" id="IPR036259">
    <property type="entry name" value="MFS_trans_sf"/>
</dbReference>
<feature type="transmembrane region" description="Helical" evidence="6">
    <location>
        <begin position="99"/>
        <end position="115"/>
    </location>
</feature>
<feature type="transmembrane region" description="Helical" evidence="6">
    <location>
        <begin position="399"/>
        <end position="418"/>
    </location>
</feature>
<dbReference type="STRING" id="4829.A0A163MIM8"/>
<keyword evidence="9" id="KW-1185">Reference proteome</keyword>
<dbReference type="PANTHER" id="PTHR43791:SF36">
    <property type="entry name" value="TRANSPORTER, PUTATIVE (AFU_ORTHOLOGUE AFUA_6G08340)-RELATED"/>
    <property type="match status" value="1"/>
</dbReference>
<keyword evidence="4 6" id="KW-1133">Transmembrane helix</keyword>
<dbReference type="Proteomes" id="UP000078561">
    <property type="component" value="Unassembled WGS sequence"/>
</dbReference>
<dbReference type="InterPro" id="IPR020846">
    <property type="entry name" value="MFS_dom"/>
</dbReference>
<proteinExistence type="predicted"/>
<dbReference type="Gene3D" id="1.20.1250.20">
    <property type="entry name" value="MFS general substrate transporter like domains"/>
    <property type="match status" value="1"/>
</dbReference>
<feature type="transmembrane region" description="Helical" evidence="6">
    <location>
        <begin position="194"/>
        <end position="216"/>
    </location>
</feature>
<sequence length="540" mass="60337">MSSEKKEFTIDHGDGKVEYIVEETSTTTTKLEEERRSFEYHESEEKVVYEDGAAEEKATPGAFETVIDSKEIREVYNTTGELDYVQSPEEKALVRRLDFVYVMPCIAVMNFLQFFDKSALSYSAVLNIMEDTHITSNQFSWLGSIFYLGYLVCQVPNSLLIQRFPIGRYVGVIIVLWGAVLAITATGTNFSQLAALRFLLGFFEAGIYPCCLMIISTMYRRREQAGRIGMVYICNGAAMAVGGLIGYAIGHMQGANGLSGWQWVMIILGSVTVLFGVFCFFLLVAEPTAPSICRDAQTSAIVAERTRDNAVARTRVIKVSHMWESVKELRFWCFILASCTMNMQNGALGTFSTLITSSFGFERLNSILLTIPSGVADIIYIVIAIYVNRRWGWTLPMASLLLVWSTIGLILLITIPYAPAKLLGLYMCWGFAAAYVLLLTSLANNVTGYTKKIFYSSCTIVLYTLGNFAGPLMTMNQPAPYIGGMIGFCVANVVAIVMMMIAHFSMLKENRRRLESSTERKFDVLDDLTDVENTNIIYRL</sequence>
<evidence type="ECO:0000256" key="6">
    <source>
        <dbReference type="SAM" id="Phobius"/>
    </source>
</evidence>
<evidence type="ECO:0000259" key="7">
    <source>
        <dbReference type="PROSITE" id="PS50850"/>
    </source>
</evidence>
<evidence type="ECO:0000313" key="8">
    <source>
        <dbReference type="EMBL" id="SAM05359.1"/>
    </source>
</evidence>
<feature type="transmembrane region" description="Helical" evidence="6">
    <location>
        <begin position="139"/>
        <end position="157"/>
    </location>
</feature>
<evidence type="ECO:0000313" key="9">
    <source>
        <dbReference type="Proteomes" id="UP000078561"/>
    </source>
</evidence>
<dbReference type="OMA" id="FEYHESE"/>
<dbReference type="InterPro" id="IPR011701">
    <property type="entry name" value="MFS"/>
</dbReference>
<feature type="transmembrane region" description="Helical" evidence="6">
    <location>
        <begin position="453"/>
        <end position="473"/>
    </location>
</feature>
<feature type="transmembrane region" description="Helical" evidence="6">
    <location>
        <begin position="331"/>
        <end position="355"/>
    </location>
</feature>
<feature type="transmembrane region" description="Helical" evidence="6">
    <location>
        <begin position="228"/>
        <end position="249"/>
    </location>
</feature>
<evidence type="ECO:0000256" key="3">
    <source>
        <dbReference type="ARBA" id="ARBA00022692"/>
    </source>
</evidence>
<feature type="transmembrane region" description="Helical" evidence="6">
    <location>
        <begin position="367"/>
        <end position="387"/>
    </location>
</feature>
<keyword evidence="3 6" id="KW-0812">Transmembrane</keyword>
<evidence type="ECO:0000256" key="5">
    <source>
        <dbReference type="ARBA" id="ARBA00023136"/>
    </source>
</evidence>
<dbReference type="SUPFAM" id="SSF103473">
    <property type="entry name" value="MFS general substrate transporter"/>
    <property type="match status" value="1"/>
</dbReference>
<evidence type="ECO:0000256" key="2">
    <source>
        <dbReference type="ARBA" id="ARBA00022448"/>
    </source>
</evidence>
<dbReference type="OrthoDB" id="6730379at2759"/>
<accession>A0A163MIM8</accession>
<feature type="transmembrane region" description="Helical" evidence="6">
    <location>
        <begin position="479"/>
        <end position="504"/>
    </location>
</feature>